<keyword evidence="4 10" id="KW-0862">Zinc</keyword>
<dbReference type="PANTHER" id="PTHR24208">
    <property type="entry name" value="LIM/HOMEOBOX PROTEIN LHX"/>
    <property type="match status" value="1"/>
</dbReference>
<evidence type="ECO:0000313" key="15">
    <source>
        <dbReference type="Proteomes" id="UP001318040"/>
    </source>
</evidence>
<sequence>MLVPRIETGPSGRAGPGCGVKPEPDGDAASAACAGCGRLIAERFYLLAVGRTWHLRCLKCRDCEIALDTELSCYARDGGIYCRQDYYRRFSSQRCSGCGSGIPASELVMRARDSVFHLRCFRCAACERPLTPGDHFGMRGSRVYCRPHFESLLRDESRDDAGGGAASAGGGGGSVVGGSVAGAASSLLMQGGPGGGVLGGGGWHEVGPGGSLGHGGGGGGGPPPVHGRGRGSAQRHRPRKRKPSAAHGAEILEYGLGLGCADPDGCQDGDLGYPQSQKSKRMRTSFKHHQLRTMKSFFALNHNPDAKDLKQLAQKTGLTKRVLQVWFQNARAKFRRNLLRPEEGGGRGAGMDKGCGGEGGGGPPHPSPGGGDLSSPPLSPALSVTTLTDLTNPARPTVTSVPGVVQSASPPPPHLLARRF</sequence>
<dbReference type="GO" id="GO:0046872">
    <property type="term" value="F:metal ion binding"/>
    <property type="evidence" value="ECO:0007669"/>
    <property type="project" value="UniProtKB-KW"/>
</dbReference>
<dbReference type="GO" id="GO:0000981">
    <property type="term" value="F:DNA-binding transcription factor activity, RNA polymerase II-specific"/>
    <property type="evidence" value="ECO:0007669"/>
    <property type="project" value="InterPro"/>
</dbReference>
<dbReference type="PROSITE" id="PS50023">
    <property type="entry name" value="LIM_DOMAIN_2"/>
    <property type="match status" value="2"/>
</dbReference>
<feature type="compositionally biased region" description="Basic residues" evidence="12">
    <location>
        <begin position="227"/>
        <end position="244"/>
    </location>
</feature>
<keyword evidence="15" id="KW-1185">Reference proteome</keyword>
<dbReference type="FunFam" id="2.10.110.10:FF:000033">
    <property type="entry name" value="LIM/homeobox protein Lhx9 isoform X2"/>
    <property type="match status" value="1"/>
</dbReference>
<dbReference type="GO" id="GO:0005634">
    <property type="term" value="C:nucleus"/>
    <property type="evidence" value="ECO:0007669"/>
    <property type="project" value="UniProtKB-SubCell"/>
</dbReference>
<dbReference type="PROSITE" id="PS00478">
    <property type="entry name" value="LIM_DOMAIN_1"/>
    <property type="match status" value="1"/>
</dbReference>
<evidence type="ECO:0000256" key="1">
    <source>
        <dbReference type="ARBA" id="ARBA00004123"/>
    </source>
</evidence>
<organism evidence="15 16">
    <name type="scientific">Petromyzon marinus</name>
    <name type="common">Sea lamprey</name>
    <dbReference type="NCBI Taxonomy" id="7757"/>
    <lineage>
        <taxon>Eukaryota</taxon>
        <taxon>Metazoa</taxon>
        <taxon>Chordata</taxon>
        <taxon>Craniata</taxon>
        <taxon>Vertebrata</taxon>
        <taxon>Cyclostomata</taxon>
        <taxon>Hyperoartia</taxon>
        <taxon>Petromyzontiformes</taxon>
        <taxon>Petromyzontidae</taxon>
        <taxon>Petromyzon</taxon>
    </lineage>
</organism>
<reference evidence="16" key="1">
    <citation type="submission" date="2025-08" db="UniProtKB">
        <authorList>
            <consortium name="RefSeq"/>
        </authorList>
    </citation>
    <scope>IDENTIFICATION</scope>
    <source>
        <tissue evidence="16">Sperm</tissue>
    </source>
</reference>
<dbReference type="FunFam" id="1.10.10.60:FF:000027">
    <property type="entry name" value="LIM/homeobox protein Lhx9"/>
    <property type="match status" value="1"/>
</dbReference>
<feature type="domain" description="LIM zinc-binding" evidence="13">
    <location>
        <begin position="31"/>
        <end position="92"/>
    </location>
</feature>
<dbReference type="Pfam" id="PF00046">
    <property type="entry name" value="Homeodomain"/>
    <property type="match status" value="1"/>
</dbReference>
<evidence type="ECO:0000256" key="4">
    <source>
        <dbReference type="ARBA" id="ARBA00022833"/>
    </source>
</evidence>
<dbReference type="InterPro" id="IPR050453">
    <property type="entry name" value="LIM_Homeobox_TF"/>
</dbReference>
<feature type="compositionally biased region" description="Gly residues" evidence="12">
    <location>
        <begin position="346"/>
        <end position="372"/>
    </location>
</feature>
<dbReference type="SMART" id="SM00389">
    <property type="entry name" value="HOX"/>
    <property type="match status" value="1"/>
</dbReference>
<dbReference type="InterPro" id="IPR017970">
    <property type="entry name" value="Homeobox_CS"/>
</dbReference>
<evidence type="ECO:0000256" key="5">
    <source>
        <dbReference type="ARBA" id="ARBA00023038"/>
    </source>
</evidence>
<evidence type="ECO:0000313" key="16">
    <source>
        <dbReference type="RefSeq" id="XP_032829052.1"/>
    </source>
</evidence>
<dbReference type="InterPro" id="IPR001356">
    <property type="entry name" value="HD"/>
</dbReference>
<dbReference type="SUPFAM" id="SSF57716">
    <property type="entry name" value="Glucocorticoid receptor-like (DNA-binding domain)"/>
    <property type="match status" value="2"/>
</dbReference>
<dbReference type="KEGG" id="pmrn:116953201"/>
<feature type="domain" description="Homeobox" evidence="14">
    <location>
        <begin position="277"/>
        <end position="337"/>
    </location>
</feature>
<proteinExistence type="predicted"/>
<evidence type="ECO:0000256" key="12">
    <source>
        <dbReference type="SAM" id="MobiDB-lite"/>
    </source>
</evidence>
<comment type="subcellular location">
    <subcellularLocation>
        <location evidence="1 9 11">Nucleus</location>
    </subcellularLocation>
</comment>
<dbReference type="RefSeq" id="XP_032829052.1">
    <property type="nucleotide sequence ID" value="XM_032973161.1"/>
</dbReference>
<evidence type="ECO:0000256" key="6">
    <source>
        <dbReference type="ARBA" id="ARBA00023125"/>
    </source>
</evidence>
<feature type="compositionally biased region" description="Gly residues" evidence="12">
    <location>
        <begin position="198"/>
        <end position="220"/>
    </location>
</feature>
<keyword evidence="7 9" id="KW-0371">Homeobox</keyword>
<dbReference type="PANTHER" id="PTHR24208:SF168">
    <property type="entry name" value="PROTEIN APTEROUS"/>
    <property type="match status" value="1"/>
</dbReference>
<evidence type="ECO:0000256" key="7">
    <source>
        <dbReference type="ARBA" id="ARBA00023155"/>
    </source>
</evidence>
<keyword evidence="6 9" id="KW-0238">DNA-binding</keyword>
<feature type="region of interest" description="Disordered" evidence="12">
    <location>
        <begin position="338"/>
        <end position="420"/>
    </location>
</feature>
<dbReference type="SUPFAM" id="SSF46689">
    <property type="entry name" value="Homeodomain-like"/>
    <property type="match status" value="1"/>
</dbReference>
<dbReference type="CDD" id="cd00086">
    <property type="entry name" value="homeodomain"/>
    <property type="match status" value="1"/>
</dbReference>
<evidence type="ECO:0000256" key="11">
    <source>
        <dbReference type="RuleBase" id="RU000682"/>
    </source>
</evidence>
<feature type="compositionally biased region" description="Low complexity" evidence="12">
    <location>
        <begin position="373"/>
        <end position="383"/>
    </location>
</feature>
<evidence type="ECO:0000256" key="8">
    <source>
        <dbReference type="ARBA" id="ARBA00023242"/>
    </source>
</evidence>
<evidence type="ECO:0000256" key="3">
    <source>
        <dbReference type="ARBA" id="ARBA00022737"/>
    </source>
</evidence>
<keyword evidence="2 10" id="KW-0479">Metal-binding</keyword>
<dbReference type="PROSITE" id="PS50071">
    <property type="entry name" value="HOMEOBOX_2"/>
    <property type="match status" value="1"/>
</dbReference>
<dbReference type="Proteomes" id="UP001318040">
    <property type="component" value="Chromosome 50"/>
</dbReference>
<dbReference type="GO" id="GO:0000977">
    <property type="term" value="F:RNA polymerase II transcription regulatory region sequence-specific DNA binding"/>
    <property type="evidence" value="ECO:0007669"/>
    <property type="project" value="TreeGrafter"/>
</dbReference>
<dbReference type="GO" id="GO:0030182">
    <property type="term" value="P:neuron differentiation"/>
    <property type="evidence" value="ECO:0007669"/>
    <property type="project" value="TreeGrafter"/>
</dbReference>
<dbReference type="InterPro" id="IPR009057">
    <property type="entry name" value="Homeodomain-like_sf"/>
</dbReference>
<dbReference type="SMART" id="SM00132">
    <property type="entry name" value="LIM"/>
    <property type="match status" value="2"/>
</dbReference>
<accession>A0AAJ7U692</accession>
<dbReference type="PROSITE" id="PS00027">
    <property type="entry name" value="HOMEOBOX_1"/>
    <property type="match status" value="1"/>
</dbReference>
<feature type="region of interest" description="Disordered" evidence="12">
    <location>
        <begin position="198"/>
        <end position="246"/>
    </location>
</feature>
<keyword evidence="3" id="KW-0677">Repeat</keyword>
<dbReference type="Gene3D" id="2.10.110.10">
    <property type="entry name" value="Cysteine Rich Protein"/>
    <property type="match status" value="2"/>
</dbReference>
<gene>
    <name evidence="16" type="primary">LOC116953201</name>
</gene>
<evidence type="ECO:0000256" key="10">
    <source>
        <dbReference type="PROSITE-ProRule" id="PRU00125"/>
    </source>
</evidence>
<keyword evidence="5 10" id="KW-0440">LIM domain</keyword>
<dbReference type="Gene3D" id="1.10.10.60">
    <property type="entry name" value="Homeodomain-like"/>
    <property type="match status" value="1"/>
</dbReference>
<keyword evidence="8 9" id="KW-0539">Nucleus</keyword>
<name>A0AAJ7U692_PETMA</name>
<evidence type="ECO:0000256" key="9">
    <source>
        <dbReference type="PROSITE-ProRule" id="PRU00108"/>
    </source>
</evidence>
<protein>
    <submittedName>
        <fullName evidence="16">LOW QUALITY PROTEIN: LIM/homeobox protein Lhx9-like</fullName>
    </submittedName>
</protein>
<feature type="domain" description="LIM zinc-binding" evidence="13">
    <location>
        <begin position="93"/>
        <end position="155"/>
    </location>
</feature>
<feature type="DNA-binding region" description="Homeobox" evidence="9">
    <location>
        <begin position="279"/>
        <end position="338"/>
    </location>
</feature>
<dbReference type="Pfam" id="PF00412">
    <property type="entry name" value="LIM"/>
    <property type="match status" value="2"/>
</dbReference>
<dbReference type="AlphaFoldDB" id="A0AAJ7U692"/>
<evidence type="ECO:0000256" key="2">
    <source>
        <dbReference type="ARBA" id="ARBA00022723"/>
    </source>
</evidence>
<evidence type="ECO:0000259" key="13">
    <source>
        <dbReference type="PROSITE" id="PS50023"/>
    </source>
</evidence>
<evidence type="ECO:0000259" key="14">
    <source>
        <dbReference type="PROSITE" id="PS50071"/>
    </source>
</evidence>
<dbReference type="InterPro" id="IPR001781">
    <property type="entry name" value="Znf_LIM"/>
</dbReference>